<evidence type="ECO:0000259" key="7">
    <source>
        <dbReference type="Pfam" id="PF04138"/>
    </source>
</evidence>
<name>A0A1H6D5G0_9HYPH</name>
<dbReference type="Proteomes" id="UP000236743">
    <property type="component" value="Unassembled WGS sequence"/>
</dbReference>
<proteinExistence type="inferred from homology"/>
<evidence type="ECO:0000313" key="8">
    <source>
        <dbReference type="EMBL" id="SEG80294.1"/>
    </source>
</evidence>
<evidence type="ECO:0000256" key="1">
    <source>
        <dbReference type="ARBA" id="ARBA00004141"/>
    </source>
</evidence>
<comment type="similarity">
    <text evidence="2">Belongs to the GtrA family.</text>
</comment>
<sequence length="130" mass="13790">MRAAALYVIVQLLAYGLDIGTFALLVERFAVAPLWANICAKAVAGCFAFFTHRHITFDAAAGGRLSDQALRYVLLLIANSVASSAMLALFMRVVPSPVMAKIIADVILIAVSFSLSKSVVFRGAKSGQGN</sequence>
<keyword evidence="5 6" id="KW-0472">Membrane</keyword>
<evidence type="ECO:0000256" key="6">
    <source>
        <dbReference type="SAM" id="Phobius"/>
    </source>
</evidence>
<protein>
    <submittedName>
        <fullName evidence="8">Putative flippase GtrA (Transmembrane translocase of bactoprenol-linked glucose)</fullName>
    </submittedName>
</protein>
<evidence type="ECO:0000256" key="4">
    <source>
        <dbReference type="ARBA" id="ARBA00022989"/>
    </source>
</evidence>
<dbReference type="GO" id="GO:0000271">
    <property type="term" value="P:polysaccharide biosynthetic process"/>
    <property type="evidence" value="ECO:0007669"/>
    <property type="project" value="InterPro"/>
</dbReference>
<organism evidence="8 9">
    <name type="scientific">Bosea lathyri</name>
    <dbReference type="NCBI Taxonomy" id="1036778"/>
    <lineage>
        <taxon>Bacteria</taxon>
        <taxon>Pseudomonadati</taxon>
        <taxon>Pseudomonadota</taxon>
        <taxon>Alphaproteobacteria</taxon>
        <taxon>Hyphomicrobiales</taxon>
        <taxon>Boseaceae</taxon>
        <taxon>Bosea</taxon>
    </lineage>
</organism>
<feature type="transmembrane region" description="Helical" evidence="6">
    <location>
        <begin position="98"/>
        <end position="116"/>
    </location>
</feature>
<dbReference type="InterPro" id="IPR007267">
    <property type="entry name" value="GtrA_DPMS_TM"/>
</dbReference>
<feature type="domain" description="GtrA/DPMS transmembrane" evidence="7">
    <location>
        <begin position="7"/>
        <end position="121"/>
    </location>
</feature>
<dbReference type="PANTHER" id="PTHR38459">
    <property type="entry name" value="PROPHAGE BACTOPRENOL-LINKED GLUCOSE TRANSLOCASE HOMOLOG"/>
    <property type="match status" value="1"/>
</dbReference>
<evidence type="ECO:0000313" key="9">
    <source>
        <dbReference type="Proteomes" id="UP000236743"/>
    </source>
</evidence>
<dbReference type="RefSeq" id="WP_103875365.1">
    <property type="nucleotide sequence ID" value="NZ_FNUY01000016.1"/>
</dbReference>
<feature type="transmembrane region" description="Helical" evidence="6">
    <location>
        <begin position="72"/>
        <end position="92"/>
    </location>
</feature>
<evidence type="ECO:0000256" key="3">
    <source>
        <dbReference type="ARBA" id="ARBA00022692"/>
    </source>
</evidence>
<dbReference type="InterPro" id="IPR051401">
    <property type="entry name" value="GtrA_CellWall_Glycosyl"/>
</dbReference>
<dbReference type="AlphaFoldDB" id="A0A1H6D5G0"/>
<dbReference type="PANTHER" id="PTHR38459:SF1">
    <property type="entry name" value="PROPHAGE BACTOPRENOL-LINKED GLUCOSE TRANSLOCASE HOMOLOG"/>
    <property type="match status" value="1"/>
</dbReference>
<feature type="transmembrane region" description="Helical" evidence="6">
    <location>
        <begin position="32"/>
        <end position="51"/>
    </location>
</feature>
<evidence type="ECO:0000256" key="5">
    <source>
        <dbReference type="ARBA" id="ARBA00023136"/>
    </source>
</evidence>
<evidence type="ECO:0000256" key="2">
    <source>
        <dbReference type="ARBA" id="ARBA00009399"/>
    </source>
</evidence>
<keyword evidence="4 6" id="KW-1133">Transmembrane helix</keyword>
<dbReference type="Pfam" id="PF04138">
    <property type="entry name" value="GtrA_DPMS_TM"/>
    <property type="match status" value="1"/>
</dbReference>
<keyword evidence="9" id="KW-1185">Reference proteome</keyword>
<gene>
    <name evidence="8" type="ORF">SAMN04488115_11627</name>
</gene>
<dbReference type="GO" id="GO:0005886">
    <property type="term" value="C:plasma membrane"/>
    <property type="evidence" value="ECO:0007669"/>
    <property type="project" value="TreeGrafter"/>
</dbReference>
<keyword evidence="3 6" id="KW-0812">Transmembrane</keyword>
<accession>A0A1H6D5G0</accession>
<comment type="subcellular location">
    <subcellularLocation>
        <location evidence="1">Membrane</location>
        <topology evidence="1">Multi-pass membrane protein</topology>
    </subcellularLocation>
</comment>
<dbReference type="OrthoDB" id="9155343at2"/>
<reference evidence="8 9" key="1">
    <citation type="submission" date="2016-10" db="EMBL/GenBank/DDBJ databases">
        <authorList>
            <person name="de Groot N.N."/>
        </authorList>
    </citation>
    <scope>NUCLEOTIDE SEQUENCE [LARGE SCALE GENOMIC DNA]</scope>
    <source>
        <strain evidence="8 9">DSM 26656</strain>
    </source>
</reference>
<dbReference type="EMBL" id="FNUY01000016">
    <property type="protein sequence ID" value="SEG80294.1"/>
    <property type="molecule type" value="Genomic_DNA"/>
</dbReference>